<dbReference type="EMBL" id="AP021861">
    <property type="protein sequence ID" value="BBO35074.1"/>
    <property type="molecule type" value="Genomic_DNA"/>
</dbReference>
<name>A0A5K7XE03_9BACT</name>
<evidence type="ECO:0000313" key="1">
    <source>
        <dbReference type="EMBL" id="BBO35074.1"/>
    </source>
</evidence>
<gene>
    <name evidence="1" type="ORF">PLANPX_4686</name>
</gene>
<evidence type="ECO:0000313" key="2">
    <source>
        <dbReference type="Proteomes" id="UP000326837"/>
    </source>
</evidence>
<reference evidence="2" key="1">
    <citation type="submission" date="2019-10" db="EMBL/GenBank/DDBJ databases">
        <title>Lacipirellula parvula gen. nov., sp. nov., representing a lineage of planctomycetes widespread in freshwater anoxic habitats, and description of the family Lacipirellulaceae.</title>
        <authorList>
            <person name="Dedysh S.N."/>
            <person name="Kulichevskaya I.S."/>
            <person name="Beletsky A.V."/>
            <person name="Rakitin A.L."/>
            <person name="Mardanov A.V."/>
            <person name="Ivanova A.A."/>
            <person name="Saltykova V.X."/>
            <person name="Rijpstra W.I.C."/>
            <person name="Sinninghe Damste J.S."/>
            <person name="Ravin N.V."/>
        </authorList>
    </citation>
    <scope>NUCLEOTIDE SEQUENCE [LARGE SCALE GENOMIC DNA]</scope>
    <source>
        <strain evidence="2">PX69</strain>
    </source>
</reference>
<dbReference type="KEGG" id="lpav:PLANPX_4686"/>
<protein>
    <submittedName>
        <fullName evidence="1">Uncharacterized protein</fullName>
    </submittedName>
</protein>
<dbReference type="AlphaFoldDB" id="A0A5K7XE03"/>
<accession>A0A5K7XE03</accession>
<dbReference type="Proteomes" id="UP000326837">
    <property type="component" value="Chromosome"/>
</dbReference>
<organism evidence="1 2">
    <name type="scientific">Lacipirellula parvula</name>
    <dbReference type="NCBI Taxonomy" id="2650471"/>
    <lineage>
        <taxon>Bacteria</taxon>
        <taxon>Pseudomonadati</taxon>
        <taxon>Planctomycetota</taxon>
        <taxon>Planctomycetia</taxon>
        <taxon>Pirellulales</taxon>
        <taxon>Lacipirellulaceae</taxon>
        <taxon>Lacipirellula</taxon>
    </lineage>
</organism>
<sequence>MTADQDGPRRSESAGTIAHAARLAAQDVILPISLPEVQAP</sequence>
<proteinExistence type="predicted"/>
<keyword evidence="2" id="KW-1185">Reference proteome</keyword>